<organism evidence="5 7">
    <name type="scientific">Eggerthella sinensis</name>
    <dbReference type="NCBI Taxonomy" id="242230"/>
    <lineage>
        <taxon>Bacteria</taxon>
        <taxon>Bacillati</taxon>
        <taxon>Actinomycetota</taxon>
        <taxon>Coriobacteriia</taxon>
        <taxon>Eggerthellales</taxon>
        <taxon>Eggerthellaceae</taxon>
        <taxon>Eggerthella</taxon>
    </lineage>
</organism>
<reference evidence="5" key="3">
    <citation type="journal article" date="2019" name="Microbiol. Resour. Announc.">
        <title>Draft Genome Sequences of Type Strains of Gordonibacter faecihominis, Paraeggerthella hongkongensis, Parvibacter caecicola,Slackia equolifaciens, Slackia faecicanis, and Slackia isoflavoniconvertens.</title>
        <authorList>
            <person name="Danylec N."/>
            <person name="Stoll D.A."/>
            <person name="Dotsch A."/>
            <person name="Huch M."/>
        </authorList>
    </citation>
    <scope>NUCLEOTIDE SEQUENCE</scope>
    <source>
        <strain evidence="5">DSM 16107</strain>
    </source>
</reference>
<reference evidence="7" key="2">
    <citation type="submission" date="2018-05" db="EMBL/GenBank/DDBJ databases">
        <title>Genome Sequencing of selected type strains of the family Eggerthellaceae.</title>
        <authorList>
            <person name="Danylec N."/>
            <person name="Stoll D.A."/>
            <person name="Doetsch A."/>
            <person name="Huch M."/>
        </authorList>
    </citation>
    <scope>NUCLEOTIDE SEQUENCE [LARGE SCALE GENOMIC DNA]</scope>
    <source>
        <strain evidence="7">DSM 16107</strain>
    </source>
</reference>
<name>A0A3N0IWU0_9ACTN</name>
<evidence type="ECO:0000256" key="1">
    <source>
        <dbReference type="SAM" id="MobiDB-lite"/>
    </source>
</evidence>
<keyword evidence="2" id="KW-1133">Transmembrane helix</keyword>
<feature type="transmembrane region" description="Helical" evidence="2">
    <location>
        <begin position="307"/>
        <end position="331"/>
    </location>
</feature>
<keyword evidence="2" id="KW-0472">Membrane</keyword>
<feature type="transmembrane region" description="Helical" evidence="2">
    <location>
        <begin position="164"/>
        <end position="183"/>
    </location>
</feature>
<keyword evidence="2" id="KW-0812">Transmembrane</keyword>
<reference evidence="4 6" key="1">
    <citation type="journal article" date="2018" name="Elife">
        <title>Discovery and characterization of a prevalent human gut bacterial enzyme sufficient for the inactivation of a family of plant toxins.</title>
        <authorList>
            <person name="Koppel N."/>
            <person name="Bisanz J.E."/>
            <person name="Pandelia M.E."/>
            <person name="Turnbaugh P.J."/>
            <person name="Balskus E.P."/>
        </authorList>
    </citation>
    <scope>NUCLEOTIDE SEQUENCE [LARGE SCALE GENOMIC DNA]</scope>
    <source>
        <strain evidence="4 6">DSM 16107</strain>
    </source>
</reference>
<evidence type="ECO:0000313" key="7">
    <source>
        <dbReference type="Proteomes" id="UP000270112"/>
    </source>
</evidence>
<dbReference type="AlphaFoldDB" id="A0A3N0IWU0"/>
<evidence type="ECO:0000313" key="4">
    <source>
        <dbReference type="EMBL" id="RDB68981.1"/>
    </source>
</evidence>
<proteinExistence type="predicted"/>
<evidence type="ECO:0000259" key="3">
    <source>
        <dbReference type="Pfam" id="PF02517"/>
    </source>
</evidence>
<accession>A0A3N0IWU0</accession>
<feature type="transmembrane region" description="Helical" evidence="2">
    <location>
        <begin position="214"/>
        <end position="232"/>
    </location>
</feature>
<protein>
    <recommendedName>
        <fullName evidence="3">CAAX prenyl protease 2/Lysostaphin resistance protein A-like domain-containing protein</fullName>
    </recommendedName>
</protein>
<dbReference type="EMBL" id="PPTT01000012">
    <property type="protein sequence ID" value="RDB68981.1"/>
    <property type="molecule type" value="Genomic_DNA"/>
</dbReference>
<dbReference type="EMBL" id="QICC01000036">
    <property type="protein sequence ID" value="RNM41464.1"/>
    <property type="molecule type" value="Genomic_DNA"/>
</dbReference>
<dbReference type="InterPro" id="IPR052710">
    <property type="entry name" value="CAAX_protease"/>
</dbReference>
<dbReference type="Proteomes" id="UP000253817">
    <property type="component" value="Unassembled WGS sequence"/>
</dbReference>
<feature type="transmembrane region" description="Helical" evidence="2">
    <location>
        <begin position="80"/>
        <end position="98"/>
    </location>
</feature>
<evidence type="ECO:0000313" key="6">
    <source>
        <dbReference type="Proteomes" id="UP000253817"/>
    </source>
</evidence>
<dbReference type="InterPro" id="IPR003675">
    <property type="entry name" value="Rce1/LyrA-like_dom"/>
</dbReference>
<feature type="transmembrane region" description="Helical" evidence="2">
    <location>
        <begin position="190"/>
        <end position="208"/>
    </location>
</feature>
<evidence type="ECO:0000256" key="2">
    <source>
        <dbReference type="SAM" id="Phobius"/>
    </source>
</evidence>
<dbReference type="PANTHER" id="PTHR36435">
    <property type="entry name" value="SLR1288 PROTEIN"/>
    <property type="match status" value="1"/>
</dbReference>
<dbReference type="PANTHER" id="PTHR36435:SF1">
    <property type="entry name" value="CAAX AMINO TERMINAL PROTEASE FAMILY PROTEIN"/>
    <property type="match status" value="1"/>
</dbReference>
<feature type="transmembrane region" description="Helical" evidence="2">
    <location>
        <begin position="268"/>
        <end position="286"/>
    </location>
</feature>
<sequence>MFHVKHPFASSTAANAANEGGQALSKEGRREVRRAMGRQSRFVFVYTLIFTLAGYALALALEAAGFAGASTFFSDHLGEMSIAGLAAGMLFVLLKLRGRFLPSLRRADPEPHRMNARMLGTFLLLLVGAQAVFSVITLCLGALADALGYRVFSTMDSLDAAAPTVWMILYAGVLAPIVEEIVFRGVVLGALAKFGQTFAIVASAVLFGLFHGDFAQGGFAFCTGIVLGFAATRYSLGWAIGLHIFNNLVLSDWLGQLVGLLPELGQSIFAELFFLTGILGTVWVLGRNRDGIKRWLAAHRAPAKTALAAFTAPSFLLFAALQTALSVMAFAPL</sequence>
<feature type="domain" description="CAAX prenyl protease 2/Lysostaphin resistance protein A-like" evidence="3">
    <location>
        <begin position="164"/>
        <end position="249"/>
    </location>
</feature>
<keyword evidence="6" id="KW-1185">Reference proteome</keyword>
<dbReference type="GO" id="GO:0080120">
    <property type="term" value="P:CAAX-box protein maturation"/>
    <property type="evidence" value="ECO:0007669"/>
    <property type="project" value="UniProtKB-ARBA"/>
</dbReference>
<dbReference type="Proteomes" id="UP000270112">
    <property type="component" value="Unassembled WGS sequence"/>
</dbReference>
<comment type="caution">
    <text evidence="5">The sequence shown here is derived from an EMBL/GenBank/DDBJ whole genome shotgun (WGS) entry which is preliminary data.</text>
</comment>
<feature type="transmembrane region" description="Helical" evidence="2">
    <location>
        <begin position="43"/>
        <end position="68"/>
    </location>
</feature>
<dbReference type="GO" id="GO:0004175">
    <property type="term" value="F:endopeptidase activity"/>
    <property type="evidence" value="ECO:0007669"/>
    <property type="project" value="UniProtKB-ARBA"/>
</dbReference>
<feature type="transmembrane region" description="Helical" evidence="2">
    <location>
        <begin position="119"/>
        <end position="144"/>
    </location>
</feature>
<dbReference type="Pfam" id="PF02517">
    <property type="entry name" value="Rce1-like"/>
    <property type="match status" value="1"/>
</dbReference>
<gene>
    <name evidence="4" type="ORF">C1876_08505</name>
    <name evidence="5" type="ORF">DMP09_09670</name>
</gene>
<feature type="transmembrane region" description="Helical" evidence="2">
    <location>
        <begin position="244"/>
        <end position="262"/>
    </location>
</feature>
<feature type="region of interest" description="Disordered" evidence="1">
    <location>
        <begin position="1"/>
        <end position="30"/>
    </location>
</feature>
<evidence type="ECO:0000313" key="5">
    <source>
        <dbReference type="EMBL" id="RNM41464.1"/>
    </source>
</evidence>